<feature type="compositionally biased region" description="Polar residues" evidence="1">
    <location>
        <begin position="43"/>
        <end position="65"/>
    </location>
</feature>
<evidence type="ECO:0000256" key="1">
    <source>
        <dbReference type="SAM" id="MobiDB-lite"/>
    </source>
</evidence>
<dbReference type="EMBL" id="UZAM01007353">
    <property type="protein sequence ID" value="VDO98589.1"/>
    <property type="molecule type" value="Genomic_DNA"/>
</dbReference>
<proteinExistence type="predicted"/>
<evidence type="ECO:0000313" key="2">
    <source>
        <dbReference type="EMBL" id="VDO98589.1"/>
    </source>
</evidence>
<accession>A0A183IGE1</accession>
<sequence>MEPINESVESVQSKLLFAVDGSSLPVMANGQQGGHDNRRQPRQDPSGTMLSSKDSSDLSTPNGRTAASDLTAIGSCPIFTTRLLQLEKRLHSLEDQWGSLSAIRPSLLRKIAEQQYVLEAVLSWSGNDTVPGRLPKALLSRVPLCMCPSAPASIALCRNLLSPCDNLEPEEAANDGRRCDAKCPNGVRPQLIRFHLLPGEQKQRGRHPAVQFQFVTVNFPQEAATWVSSDVALHLSWHLPCPLDMSEGDARIARFAFHVVFLTSSVFAAPR</sequence>
<protein>
    <submittedName>
        <fullName evidence="2 4">Uncharacterized protein</fullName>
    </submittedName>
</protein>
<dbReference type="AlphaFoldDB" id="A0A183IGE1"/>
<name>A0A183IGE1_9BILA</name>
<reference evidence="2 3" key="2">
    <citation type="submission" date="2018-11" db="EMBL/GenBank/DDBJ databases">
        <authorList>
            <consortium name="Pathogen Informatics"/>
        </authorList>
    </citation>
    <scope>NUCLEOTIDE SEQUENCE [LARGE SCALE GENOMIC DNA]</scope>
</reference>
<gene>
    <name evidence="2" type="ORF">SBAD_LOCUS2685</name>
</gene>
<evidence type="ECO:0000313" key="4">
    <source>
        <dbReference type="WBParaSite" id="SBAD_0000281501-mRNA-1"/>
    </source>
</evidence>
<dbReference type="WBParaSite" id="SBAD_0000281501-mRNA-1">
    <property type="protein sequence ID" value="SBAD_0000281501-mRNA-1"/>
    <property type="gene ID" value="SBAD_0000281501"/>
</dbReference>
<organism evidence="4">
    <name type="scientific">Soboliphyme baturini</name>
    <dbReference type="NCBI Taxonomy" id="241478"/>
    <lineage>
        <taxon>Eukaryota</taxon>
        <taxon>Metazoa</taxon>
        <taxon>Ecdysozoa</taxon>
        <taxon>Nematoda</taxon>
        <taxon>Enoplea</taxon>
        <taxon>Dorylaimia</taxon>
        <taxon>Dioctophymatida</taxon>
        <taxon>Dioctophymatoidea</taxon>
        <taxon>Soboliphymatidae</taxon>
        <taxon>Soboliphyme</taxon>
    </lineage>
</organism>
<dbReference type="Proteomes" id="UP000270296">
    <property type="component" value="Unassembled WGS sequence"/>
</dbReference>
<reference evidence="4" key="1">
    <citation type="submission" date="2016-06" db="UniProtKB">
        <authorList>
            <consortium name="WormBaseParasite"/>
        </authorList>
    </citation>
    <scope>IDENTIFICATION</scope>
</reference>
<evidence type="ECO:0000313" key="3">
    <source>
        <dbReference type="Proteomes" id="UP000270296"/>
    </source>
</evidence>
<feature type="region of interest" description="Disordered" evidence="1">
    <location>
        <begin position="26"/>
        <end position="66"/>
    </location>
</feature>
<keyword evidence="3" id="KW-1185">Reference proteome</keyword>